<dbReference type="PROSITE" id="PS50801">
    <property type="entry name" value="STAS"/>
    <property type="match status" value="1"/>
</dbReference>
<feature type="domain" description="STAS" evidence="3">
    <location>
        <begin position="13"/>
        <end position="122"/>
    </location>
</feature>
<dbReference type="RefSeq" id="WP_381346241.1">
    <property type="nucleotide sequence ID" value="NZ_JBHMCY010000022.1"/>
</dbReference>
<evidence type="ECO:0000256" key="1">
    <source>
        <dbReference type="ARBA" id="ARBA00009013"/>
    </source>
</evidence>
<sequence length="130" mass="13400">MAEISGSTDENRLSITSASTDGIRVLTVRGEIDHDTAPQFQRALILGGDATAPRTVLDMRGVTFMDSSGINTLVAAHQEAAGTQGWVRLAALAAPVQRVLEIVGLDAVVACYPTLGQALDPDSGPAEAAG</sequence>
<reference evidence="4 5" key="1">
    <citation type="submission" date="2024-09" db="EMBL/GenBank/DDBJ databases">
        <authorList>
            <person name="Sun Q."/>
            <person name="Mori K."/>
        </authorList>
    </citation>
    <scope>NUCLEOTIDE SEQUENCE [LARGE SCALE GENOMIC DNA]</scope>
    <source>
        <strain evidence="4 5">JCM 6917</strain>
    </source>
</reference>
<comment type="caution">
    <text evidence="4">The sequence shown here is derived from an EMBL/GenBank/DDBJ whole genome shotgun (WGS) entry which is preliminary data.</text>
</comment>
<dbReference type="PANTHER" id="PTHR33495">
    <property type="entry name" value="ANTI-SIGMA FACTOR ANTAGONIST TM_1081-RELATED-RELATED"/>
    <property type="match status" value="1"/>
</dbReference>
<evidence type="ECO:0000313" key="5">
    <source>
        <dbReference type="Proteomes" id="UP001589709"/>
    </source>
</evidence>
<proteinExistence type="inferred from homology"/>
<comment type="similarity">
    <text evidence="1 2">Belongs to the anti-sigma-factor antagonist family.</text>
</comment>
<protein>
    <recommendedName>
        <fullName evidence="2">Anti-sigma factor antagonist</fullName>
    </recommendedName>
</protein>
<keyword evidence="5" id="KW-1185">Reference proteome</keyword>
<accession>A0ABV5N0M1</accession>
<organism evidence="4 5">
    <name type="scientific">Streptomyces cinereospinus</name>
    <dbReference type="NCBI Taxonomy" id="285561"/>
    <lineage>
        <taxon>Bacteria</taxon>
        <taxon>Bacillati</taxon>
        <taxon>Actinomycetota</taxon>
        <taxon>Actinomycetes</taxon>
        <taxon>Kitasatosporales</taxon>
        <taxon>Streptomycetaceae</taxon>
        <taxon>Streptomyces</taxon>
    </lineage>
</organism>
<dbReference type="SUPFAM" id="SSF52091">
    <property type="entry name" value="SpoIIaa-like"/>
    <property type="match status" value="1"/>
</dbReference>
<dbReference type="PANTHER" id="PTHR33495:SF2">
    <property type="entry name" value="ANTI-SIGMA FACTOR ANTAGONIST TM_1081-RELATED"/>
    <property type="match status" value="1"/>
</dbReference>
<evidence type="ECO:0000313" key="4">
    <source>
        <dbReference type="EMBL" id="MFB9463835.1"/>
    </source>
</evidence>
<evidence type="ECO:0000259" key="3">
    <source>
        <dbReference type="PROSITE" id="PS50801"/>
    </source>
</evidence>
<name>A0ABV5N0M1_9ACTN</name>
<dbReference type="CDD" id="cd07043">
    <property type="entry name" value="STAS_anti-anti-sigma_factors"/>
    <property type="match status" value="1"/>
</dbReference>
<dbReference type="InterPro" id="IPR003658">
    <property type="entry name" value="Anti-sigma_ant"/>
</dbReference>
<dbReference type="InterPro" id="IPR036513">
    <property type="entry name" value="STAS_dom_sf"/>
</dbReference>
<dbReference type="Proteomes" id="UP001589709">
    <property type="component" value="Unassembled WGS sequence"/>
</dbReference>
<dbReference type="Pfam" id="PF01740">
    <property type="entry name" value="STAS"/>
    <property type="match status" value="1"/>
</dbReference>
<evidence type="ECO:0000256" key="2">
    <source>
        <dbReference type="RuleBase" id="RU003749"/>
    </source>
</evidence>
<dbReference type="EMBL" id="JBHMCY010000022">
    <property type="protein sequence ID" value="MFB9463835.1"/>
    <property type="molecule type" value="Genomic_DNA"/>
</dbReference>
<dbReference type="InterPro" id="IPR002645">
    <property type="entry name" value="STAS_dom"/>
</dbReference>
<gene>
    <name evidence="4" type="ORF">ACFF45_14255</name>
</gene>
<dbReference type="NCBIfam" id="TIGR00377">
    <property type="entry name" value="ant_ant_sig"/>
    <property type="match status" value="1"/>
</dbReference>
<dbReference type="Gene3D" id="3.30.750.24">
    <property type="entry name" value="STAS domain"/>
    <property type="match status" value="1"/>
</dbReference>